<feature type="binding site" evidence="5">
    <location>
        <position position="281"/>
    </location>
    <ligand>
        <name>S-adenosyl-L-methionine</name>
        <dbReference type="ChEBI" id="CHEBI:59789"/>
    </ligand>
</feature>
<name>A0A0U1NHI3_9RHOB</name>
<keyword evidence="4 5" id="KW-0694">RNA-binding</keyword>
<dbReference type="Pfam" id="PF22458">
    <property type="entry name" value="RsmF-B_ferredox"/>
    <property type="match status" value="1"/>
</dbReference>
<comment type="caution">
    <text evidence="5">Lacks conserved residue(s) required for the propagation of feature annotation.</text>
</comment>
<protein>
    <submittedName>
        <fullName evidence="7">Ribosomal RNA small subunit methyltransferase B</fullName>
        <ecNumber evidence="7">2.1.1.176</ecNumber>
    </submittedName>
</protein>
<dbReference type="GO" id="GO:0008173">
    <property type="term" value="F:RNA methyltransferase activity"/>
    <property type="evidence" value="ECO:0007669"/>
    <property type="project" value="InterPro"/>
</dbReference>
<dbReference type="InterPro" id="IPR001678">
    <property type="entry name" value="MeTrfase_RsmB-F_NOP2_dom"/>
</dbReference>
<keyword evidence="2 5" id="KW-0808">Transferase</keyword>
<dbReference type="PROSITE" id="PS51686">
    <property type="entry name" value="SAM_MT_RSMB_NOP"/>
    <property type="match status" value="1"/>
</dbReference>
<gene>
    <name evidence="7" type="primary">rsmB_1</name>
    <name evidence="7" type="ORF">NIG5292_00224</name>
</gene>
<evidence type="ECO:0000256" key="4">
    <source>
        <dbReference type="ARBA" id="ARBA00022884"/>
    </source>
</evidence>
<evidence type="ECO:0000256" key="2">
    <source>
        <dbReference type="ARBA" id="ARBA00022679"/>
    </source>
</evidence>
<feature type="domain" description="SAM-dependent MTase RsmB/NOP-type" evidence="6">
    <location>
        <begin position="133"/>
        <end position="378"/>
    </location>
</feature>
<dbReference type="InterPro" id="IPR054728">
    <property type="entry name" value="RsmB-like_ferredoxin"/>
</dbReference>
<dbReference type="SUPFAM" id="SSF53335">
    <property type="entry name" value="S-adenosyl-L-methionine-dependent methyltransferases"/>
    <property type="match status" value="1"/>
</dbReference>
<sequence>MTPAARYAAAIDVLDQILDGQPAEAALLKWARGNRYAGSKDRAAVRDHVFDCLRSKASFAAKGGGQTGRAIVAGCLLAQNADLDEVFSGQGYAAARLDDAELARLAPDADAVDLPEWLLPKLRDVAGPDFQKLTEQFRQRADVFLRVNTQKIDIRNAEQSLDKEGISTSNLAGATTALRVTSGARQVARSAPFLSGEVELQDASSQKACLMLGAADGETLLDYCAGGGGKSLALAAMGYTVTAHDADPKRMKDIGPRAERAGVTIPQVTEITQQFDTVVIDAPCSGSGTWRRTPDAKWRFTEQDLADLVELQRDIIGQAQGHALRRFVYMTCSLLRDENDDQVAFVEASLPKWTCVRQERFAMDQDGDGFFCAIFEQA</sequence>
<dbReference type="AlphaFoldDB" id="A0A0U1NHI3"/>
<dbReference type="InterPro" id="IPR029063">
    <property type="entry name" value="SAM-dependent_MTases_sf"/>
</dbReference>
<evidence type="ECO:0000313" key="8">
    <source>
        <dbReference type="Proteomes" id="UP000048949"/>
    </source>
</evidence>
<keyword evidence="3 5" id="KW-0949">S-adenosyl-L-methionine</keyword>
<evidence type="ECO:0000256" key="1">
    <source>
        <dbReference type="ARBA" id="ARBA00022603"/>
    </source>
</evidence>
<dbReference type="EMBL" id="CVQV01000002">
    <property type="protein sequence ID" value="CRK74198.1"/>
    <property type="molecule type" value="Genomic_DNA"/>
</dbReference>
<dbReference type="Gene3D" id="3.30.70.1170">
    <property type="entry name" value="Sun protein, domain 3"/>
    <property type="match status" value="1"/>
</dbReference>
<organism evidence="7 8">
    <name type="scientific">Nereida ignava</name>
    <dbReference type="NCBI Taxonomy" id="282199"/>
    <lineage>
        <taxon>Bacteria</taxon>
        <taxon>Pseudomonadati</taxon>
        <taxon>Pseudomonadota</taxon>
        <taxon>Alphaproteobacteria</taxon>
        <taxon>Rhodobacterales</taxon>
        <taxon>Roseobacteraceae</taxon>
        <taxon>Nereida</taxon>
    </lineage>
</organism>
<dbReference type="STRING" id="282199.GCA_001049735_00224"/>
<keyword evidence="1 5" id="KW-0489">Methyltransferase</keyword>
<dbReference type="GO" id="GO:0003723">
    <property type="term" value="F:RNA binding"/>
    <property type="evidence" value="ECO:0007669"/>
    <property type="project" value="UniProtKB-UniRule"/>
</dbReference>
<dbReference type="Pfam" id="PF01189">
    <property type="entry name" value="Methyltr_RsmB-F"/>
    <property type="match status" value="1"/>
</dbReference>
<dbReference type="EC" id="2.1.1.176" evidence="7"/>
<dbReference type="GO" id="GO:0001510">
    <property type="term" value="P:RNA methylation"/>
    <property type="evidence" value="ECO:0007669"/>
    <property type="project" value="InterPro"/>
</dbReference>
<dbReference type="PANTHER" id="PTHR22807">
    <property type="entry name" value="NOP2 YEAST -RELATED NOL1/NOP2/FMU SUN DOMAIN-CONTAINING"/>
    <property type="match status" value="1"/>
</dbReference>
<dbReference type="InterPro" id="IPR049560">
    <property type="entry name" value="MeTrfase_RsmB-F_NOP2_cat"/>
</dbReference>
<evidence type="ECO:0000313" key="7">
    <source>
        <dbReference type="EMBL" id="CRK74198.1"/>
    </source>
</evidence>
<proteinExistence type="inferred from homology"/>
<dbReference type="PRINTS" id="PR02008">
    <property type="entry name" value="RCMTFAMILY"/>
</dbReference>
<evidence type="ECO:0000256" key="3">
    <source>
        <dbReference type="ARBA" id="ARBA00022691"/>
    </source>
</evidence>
<dbReference type="Proteomes" id="UP000048949">
    <property type="component" value="Unassembled WGS sequence"/>
</dbReference>
<reference evidence="7 8" key="1">
    <citation type="submission" date="2015-04" db="EMBL/GenBank/DDBJ databases">
        <authorList>
            <person name="Syromyatnikov M.Y."/>
            <person name="Popov V.N."/>
        </authorList>
    </citation>
    <scope>NUCLEOTIDE SEQUENCE [LARGE SCALE GENOMIC DNA]</scope>
    <source>
        <strain evidence="7 8">CECT 5292</strain>
    </source>
</reference>
<comment type="similarity">
    <text evidence="5">Belongs to the class I-like SAM-binding methyltransferase superfamily. RsmB/NOP family.</text>
</comment>
<evidence type="ECO:0000256" key="5">
    <source>
        <dbReference type="PROSITE-ProRule" id="PRU01023"/>
    </source>
</evidence>
<dbReference type="Gene3D" id="3.40.50.150">
    <property type="entry name" value="Vaccinia Virus protein VP39"/>
    <property type="match status" value="1"/>
</dbReference>
<feature type="active site" description="Nucleophile" evidence="5">
    <location>
        <position position="332"/>
    </location>
</feature>
<evidence type="ECO:0000259" key="6">
    <source>
        <dbReference type="PROSITE" id="PS51686"/>
    </source>
</evidence>
<dbReference type="RefSeq" id="WP_048597484.1">
    <property type="nucleotide sequence ID" value="NZ_CBFHGK010000009.1"/>
</dbReference>
<dbReference type="OrthoDB" id="9810297at2"/>
<accession>A0A0U1NHI3</accession>
<dbReference type="InterPro" id="IPR023267">
    <property type="entry name" value="RCMT"/>
</dbReference>
<feature type="binding site" evidence="5">
    <location>
        <position position="245"/>
    </location>
    <ligand>
        <name>S-adenosyl-L-methionine</name>
        <dbReference type="ChEBI" id="CHEBI:59789"/>
    </ligand>
</feature>
<dbReference type="PANTHER" id="PTHR22807:SF53">
    <property type="entry name" value="RIBOSOMAL RNA SMALL SUBUNIT METHYLTRANSFERASE B-RELATED"/>
    <property type="match status" value="1"/>
</dbReference>
<keyword evidence="8" id="KW-1185">Reference proteome</keyword>